<feature type="non-terminal residue" evidence="1">
    <location>
        <position position="1"/>
    </location>
</feature>
<organism evidence="1 2">
    <name type="scientific">Spiromyces aspiralis</name>
    <dbReference type="NCBI Taxonomy" id="68401"/>
    <lineage>
        <taxon>Eukaryota</taxon>
        <taxon>Fungi</taxon>
        <taxon>Fungi incertae sedis</taxon>
        <taxon>Zoopagomycota</taxon>
        <taxon>Kickxellomycotina</taxon>
        <taxon>Kickxellomycetes</taxon>
        <taxon>Kickxellales</taxon>
        <taxon>Kickxellaceae</taxon>
        <taxon>Spiromyces</taxon>
    </lineage>
</organism>
<gene>
    <name evidence="1" type="ORF">EV182_007637</name>
</gene>
<feature type="non-terminal residue" evidence="1">
    <location>
        <position position="216"/>
    </location>
</feature>
<protein>
    <submittedName>
        <fullName evidence="1">Uncharacterized protein</fullName>
    </submittedName>
</protein>
<proteinExistence type="predicted"/>
<name>A0ACC1HKI9_9FUNG</name>
<evidence type="ECO:0000313" key="1">
    <source>
        <dbReference type="EMBL" id="KAJ1676712.1"/>
    </source>
</evidence>
<keyword evidence="2" id="KW-1185">Reference proteome</keyword>
<comment type="caution">
    <text evidence="1">The sequence shown here is derived from an EMBL/GenBank/DDBJ whole genome shotgun (WGS) entry which is preliminary data.</text>
</comment>
<accession>A0ACC1HKI9</accession>
<sequence length="216" mass="24982">KTLERLQSSTRVIDVRLEPIYSRLVNIQRRLTYLRTQPASDEVRKLQQELLDIDNTRVNDRFVDEDGSPYEGQTEVVGLLEQCFEDVHDALVGNQPVPDDARPIYDSLVEIKSQLDKLLLTHRWTLRETDLWGFQVQLSDIDNMREHGEFHNADGEPFSGPTQAVLNYLLHKCYALLYKLLSSSEPVAESLMPVHNQLRTLRRCLMEVKKYGGPFT</sequence>
<dbReference type="EMBL" id="JAMZIH010003618">
    <property type="protein sequence ID" value="KAJ1676712.1"/>
    <property type="molecule type" value="Genomic_DNA"/>
</dbReference>
<evidence type="ECO:0000313" key="2">
    <source>
        <dbReference type="Proteomes" id="UP001145114"/>
    </source>
</evidence>
<dbReference type="Proteomes" id="UP001145114">
    <property type="component" value="Unassembled WGS sequence"/>
</dbReference>
<reference evidence="1" key="1">
    <citation type="submission" date="2022-06" db="EMBL/GenBank/DDBJ databases">
        <title>Phylogenomic reconstructions and comparative analyses of Kickxellomycotina fungi.</title>
        <authorList>
            <person name="Reynolds N.K."/>
            <person name="Stajich J.E."/>
            <person name="Barry K."/>
            <person name="Grigoriev I.V."/>
            <person name="Crous P."/>
            <person name="Smith M.E."/>
        </authorList>
    </citation>
    <scope>NUCLEOTIDE SEQUENCE</scope>
    <source>
        <strain evidence="1">RSA 2271</strain>
    </source>
</reference>